<evidence type="ECO:0000313" key="2">
    <source>
        <dbReference type="Proteomes" id="UP000308600"/>
    </source>
</evidence>
<evidence type="ECO:0000313" key="1">
    <source>
        <dbReference type="EMBL" id="TFK67508.1"/>
    </source>
</evidence>
<dbReference type="Proteomes" id="UP000308600">
    <property type="component" value="Unassembled WGS sequence"/>
</dbReference>
<proteinExistence type="predicted"/>
<name>A0ACD3ANK4_9AGAR</name>
<reference evidence="1 2" key="1">
    <citation type="journal article" date="2019" name="Nat. Ecol. Evol.">
        <title>Megaphylogeny resolves global patterns of mushroom evolution.</title>
        <authorList>
            <person name="Varga T."/>
            <person name="Krizsan K."/>
            <person name="Foldi C."/>
            <person name="Dima B."/>
            <person name="Sanchez-Garcia M."/>
            <person name="Sanchez-Ramirez S."/>
            <person name="Szollosi G.J."/>
            <person name="Szarkandi J.G."/>
            <person name="Papp V."/>
            <person name="Albert L."/>
            <person name="Andreopoulos W."/>
            <person name="Angelini C."/>
            <person name="Antonin V."/>
            <person name="Barry K.W."/>
            <person name="Bougher N.L."/>
            <person name="Buchanan P."/>
            <person name="Buyck B."/>
            <person name="Bense V."/>
            <person name="Catcheside P."/>
            <person name="Chovatia M."/>
            <person name="Cooper J."/>
            <person name="Damon W."/>
            <person name="Desjardin D."/>
            <person name="Finy P."/>
            <person name="Geml J."/>
            <person name="Haridas S."/>
            <person name="Hughes K."/>
            <person name="Justo A."/>
            <person name="Karasinski D."/>
            <person name="Kautmanova I."/>
            <person name="Kiss B."/>
            <person name="Kocsube S."/>
            <person name="Kotiranta H."/>
            <person name="LaButti K.M."/>
            <person name="Lechner B.E."/>
            <person name="Liimatainen K."/>
            <person name="Lipzen A."/>
            <person name="Lukacs Z."/>
            <person name="Mihaltcheva S."/>
            <person name="Morgado L.N."/>
            <person name="Niskanen T."/>
            <person name="Noordeloos M.E."/>
            <person name="Ohm R.A."/>
            <person name="Ortiz-Santana B."/>
            <person name="Ovrebo C."/>
            <person name="Racz N."/>
            <person name="Riley R."/>
            <person name="Savchenko A."/>
            <person name="Shiryaev A."/>
            <person name="Soop K."/>
            <person name="Spirin V."/>
            <person name="Szebenyi C."/>
            <person name="Tomsovsky M."/>
            <person name="Tulloss R.E."/>
            <person name="Uehling J."/>
            <person name="Grigoriev I.V."/>
            <person name="Vagvolgyi C."/>
            <person name="Papp T."/>
            <person name="Martin F.M."/>
            <person name="Miettinen O."/>
            <person name="Hibbett D.S."/>
            <person name="Nagy L.G."/>
        </authorList>
    </citation>
    <scope>NUCLEOTIDE SEQUENCE [LARGE SCALE GENOMIC DNA]</scope>
    <source>
        <strain evidence="1 2">NL-1719</strain>
    </source>
</reference>
<accession>A0ACD3ANK4</accession>
<gene>
    <name evidence="1" type="ORF">BDN72DRAFT_960955</name>
</gene>
<keyword evidence="2" id="KW-1185">Reference proteome</keyword>
<organism evidence="1 2">
    <name type="scientific">Pluteus cervinus</name>
    <dbReference type="NCBI Taxonomy" id="181527"/>
    <lineage>
        <taxon>Eukaryota</taxon>
        <taxon>Fungi</taxon>
        <taxon>Dikarya</taxon>
        <taxon>Basidiomycota</taxon>
        <taxon>Agaricomycotina</taxon>
        <taxon>Agaricomycetes</taxon>
        <taxon>Agaricomycetidae</taxon>
        <taxon>Agaricales</taxon>
        <taxon>Pluteineae</taxon>
        <taxon>Pluteaceae</taxon>
        <taxon>Pluteus</taxon>
    </lineage>
</organism>
<sequence>MRDTLSPTPRLPPEILREIFLLTSHSNFQHDKGKITLSLSWVSHEWRELAHGTSSLWTCIDLIHPEWIETALSRSNDRLVQFYLELKCYSWEKRQHSTRALRLCFQNLSRVDVLSVGYPGSTESTSILEEIQGWSLPAPRLVELRLHDVPIRSDLFSGTYPSLRLVHLIACKANWDEFPIFLGLEKLLIGYPRSPITIGSLIKLLRGIGQSLEELFIAHALRFPTSIHHQASGRLQLDNLKKLSISEPHLDSIKGFLDQISLPRVVKTTIHSPDWSESVFIQGFLPSRNISRWDIDCLSIAEDCDGLTLQMTETTSQDGNSHLYGIESHPTQLGDSSSEPSLLLPSAGALRVQPVNTFFCINYSKNLDYLVYLGKFRTIRKLSFNPSALPILITFIKKQEYEQRAAIGAEDNLGPETVAFAQSVTLFRDLQVLELRLSWWTGNSLDREDSETLQKWLMWRKRLGHQLQKLVVTRITMIDSRGRKDWPDGLFEGMVGEFELVDVDETK</sequence>
<protein>
    <submittedName>
        <fullName evidence="1">Uncharacterized protein</fullName>
    </submittedName>
</protein>
<dbReference type="EMBL" id="ML208374">
    <property type="protein sequence ID" value="TFK67508.1"/>
    <property type="molecule type" value="Genomic_DNA"/>
</dbReference>